<sequence>MTTAIATPHPARNTDQSPLPLSRPEITAVDSEKSTTYYMIQTLSQNYSFLLPDKNVGFLASTEDMESVDTIPCLVFNDQYYPIYSFSSGLTPSLGLASGDNKALLIETTNGLRLGLSCRTIYKVRSHKPVRSLPGFMCQHSPFKAVLKYKESWLYLTSADAIFEYLESQQTRSPK</sequence>
<dbReference type="RefSeq" id="WP_087462656.1">
    <property type="nucleotide sequence ID" value="NZ_CP021425.1"/>
</dbReference>
<gene>
    <name evidence="2" type="ORF">OLMES_3780</name>
</gene>
<dbReference type="OrthoDB" id="6194952at2"/>
<accession>A0A1Y0IBE5</accession>
<evidence type="ECO:0008006" key="4">
    <source>
        <dbReference type="Google" id="ProtNLM"/>
    </source>
</evidence>
<organism evidence="2 3">
    <name type="scientific">Oleiphilus messinensis</name>
    <dbReference type="NCBI Taxonomy" id="141451"/>
    <lineage>
        <taxon>Bacteria</taxon>
        <taxon>Pseudomonadati</taxon>
        <taxon>Pseudomonadota</taxon>
        <taxon>Gammaproteobacteria</taxon>
        <taxon>Oceanospirillales</taxon>
        <taxon>Oleiphilaceae</taxon>
        <taxon>Oleiphilus</taxon>
    </lineage>
</organism>
<reference evidence="2 3" key="1">
    <citation type="submission" date="2017-05" db="EMBL/GenBank/DDBJ databases">
        <title>Genomic insights into alkan degradation activity of Oleiphilus messinensis.</title>
        <authorList>
            <person name="Kozyavkin S.A."/>
            <person name="Slesarev A.I."/>
            <person name="Golyshin P.N."/>
            <person name="Korzhenkov A."/>
            <person name="Golyshina O.N."/>
            <person name="Toshchakov S.V."/>
        </authorList>
    </citation>
    <scope>NUCLEOTIDE SEQUENCE [LARGE SCALE GENOMIC DNA]</scope>
    <source>
        <strain evidence="2 3">ME102</strain>
    </source>
</reference>
<feature type="region of interest" description="Disordered" evidence="1">
    <location>
        <begin position="1"/>
        <end position="22"/>
    </location>
</feature>
<dbReference type="Proteomes" id="UP000196027">
    <property type="component" value="Chromosome"/>
</dbReference>
<evidence type="ECO:0000256" key="1">
    <source>
        <dbReference type="SAM" id="MobiDB-lite"/>
    </source>
</evidence>
<evidence type="ECO:0000313" key="2">
    <source>
        <dbReference type="EMBL" id="ARU57801.1"/>
    </source>
</evidence>
<protein>
    <recommendedName>
        <fullName evidence="4">CheW-like domain-containing protein</fullName>
    </recommendedName>
</protein>
<keyword evidence="3" id="KW-1185">Reference proteome</keyword>
<evidence type="ECO:0000313" key="3">
    <source>
        <dbReference type="Proteomes" id="UP000196027"/>
    </source>
</evidence>
<dbReference type="AlphaFoldDB" id="A0A1Y0IBE5"/>
<name>A0A1Y0IBE5_9GAMM</name>
<dbReference type="EMBL" id="CP021425">
    <property type="protein sequence ID" value="ARU57801.1"/>
    <property type="molecule type" value="Genomic_DNA"/>
</dbReference>
<dbReference type="KEGG" id="ome:OLMES_3780"/>
<proteinExistence type="predicted"/>